<keyword evidence="3" id="KW-1185">Reference proteome</keyword>
<dbReference type="Proteomes" id="UP001153269">
    <property type="component" value="Unassembled WGS sequence"/>
</dbReference>
<proteinExistence type="predicted"/>
<reference evidence="2" key="1">
    <citation type="submission" date="2020-03" db="EMBL/GenBank/DDBJ databases">
        <authorList>
            <person name="Weist P."/>
        </authorList>
    </citation>
    <scope>NUCLEOTIDE SEQUENCE</scope>
</reference>
<comment type="caution">
    <text evidence="2">The sequence shown here is derived from an EMBL/GenBank/DDBJ whole genome shotgun (WGS) entry which is preliminary data.</text>
</comment>
<evidence type="ECO:0000313" key="2">
    <source>
        <dbReference type="EMBL" id="CAB1422023.1"/>
    </source>
</evidence>
<dbReference type="AlphaFoldDB" id="A0A9N7U2A6"/>
<sequence length="67" mass="7696">MTQYVDRNQVLKTTKVRTSLKNDVSWIQSSEREKEEQDEAGTDLGEETTPAEVKQKSYVLSTAKIFE</sequence>
<gene>
    <name evidence="2" type="ORF">PLEPLA_LOCUS9912</name>
</gene>
<protein>
    <submittedName>
        <fullName evidence="2">Uncharacterized protein</fullName>
    </submittedName>
</protein>
<feature type="compositionally biased region" description="Acidic residues" evidence="1">
    <location>
        <begin position="36"/>
        <end position="46"/>
    </location>
</feature>
<accession>A0A9N7U2A6</accession>
<evidence type="ECO:0000256" key="1">
    <source>
        <dbReference type="SAM" id="MobiDB-lite"/>
    </source>
</evidence>
<feature type="region of interest" description="Disordered" evidence="1">
    <location>
        <begin position="27"/>
        <end position="53"/>
    </location>
</feature>
<dbReference type="EMBL" id="CADEAL010000557">
    <property type="protein sequence ID" value="CAB1422023.1"/>
    <property type="molecule type" value="Genomic_DNA"/>
</dbReference>
<organism evidence="2 3">
    <name type="scientific">Pleuronectes platessa</name>
    <name type="common">European plaice</name>
    <dbReference type="NCBI Taxonomy" id="8262"/>
    <lineage>
        <taxon>Eukaryota</taxon>
        <taxon>Metazoa</taxon>
        <taxon>Chordata</taxon>
        <taxon>Craniata</taxon>
        <taxon>Vertebrata</taxon>
        <taxon>Euteleostomi</taxon>
        <taxon>Actinopterygii</taxon>
        <taxon>Neopterygii</taxon>
        <taxon>Teleostei</taxon>
        <taxon>Neoteleostei</taxon>
        <taxon>Acanthomorphata</taxon>
        <taxon>Carangaria</taxon>
        <taxon>Pleuronectiformes</taxon>
        <taxon>Pleuronectoidei</taxon>
        <taxon>Pleuronectidae</taxon>
        <taxon>Pleuronectes</taxon>
    </lineage>
</organism>
<name>A0A9N7U2A6_PLEPL</name>
<evidence type="ECO:0000313" key="3">
    <source>
        <dbReference type="Proteomes" id="UP001153269"/>
    </source>
</evidence>